<dbReference type="PANTHER" id="PTHR37298:SF1">
    <property type="entry name" value="UPF0111 PROTEIN YKAA"/>
    <property type="match status" value="1"/>
</dbReference>
<protein>
    <submittedName>
        <fullName evidence="2">Phosphate transport protein (TIGR00153 family)</fullName>
    </submittedName>
</protein>
<evidence type="ECO:0000256" key="1">
    <source>
        <dbReference type="ARBA" id="ARBA00008591"/>
    </source>
</evidence>
<comment type="similarity">
    <text evidence="1">Belongs to the UPF0111 family.</text>
</comment>
<dbReference type="Pfam" id="PF01865">
    <property type="entry name" value="PhoU_div"/>
    <property type="match status" value="1"/>
</dbReference>
<dbReference type="Proteomes" id="UP001235966">
    <property type="component" value="Unassembled WGS sequence"/>
</dbReference>
<proteinExistence type="inferred from homology"/>
<dbReference type="PANTHER" id="PTHR37298">
    <property type="entry name" value="UPF0111 PROTEIN YKAA"/>
    <property type="match status" value="1"/>
</dbReference>
<gene>
    <name evidence="2" type="ORF">J2S49_001194</name>
</gene>
<organism evidence="2 3">
    <name type="scientific">Arcanobacterium wilhelmae</name>
    <dbReference type="NCBI Taxonomy" id="1803177"/>
    <lineage>
        <taxon>Bacteria</taxon>
        <taxon>Bacillati</taxon>
        <taxon>Actinomycetota</taxon>
        <taxon>Actinomycetes</taxon>
        <taxon>Actinomycetales</taxon>
        <taxon>Actinomycetaceae</taxon>
        <taxon>Arcanobacterium</taxon>
    </lineage>
</organism>
<dbReference type="InterPro" id="IPR038078">
    <property type="entry name" value="PhoU-like_sf"/>
</dbReference>
<name>A0ABT9NBP2_9ACTO</name>
<dbReference type="InterPro" id="IPR052912">
    <property type="entry name" value="UPF0111_domain"/>
</dbReference>
<reference evidence="2 3" key="1">
    <citation type="submission" date="2023-07" db="EMBL/GenBank/DDBJ databases">
        <title>Sequencing the genomes of 1000 actinobacteria strains.</title>
        <authorList>
            <person name="Klenk H.-P."/>
        </authorList>
    </citation>
    <scope>NUCLEOTIDE SEQUENCE [LARGE SCALE GENOMIC DNA]</scope>
    <source>
        <strain evidence="2 3">DSM 102162</strain>
    </source>
</reference>
<accession>A0ABT9NBP2</accession>
<dbReference type="InterPro" id="IPR018445">
    <property type="entry name" value="Put_Phosphate_transp_reg"/>
</dbReference>
<comment type="caution">
    <text evidence="2">The sequence shown here is derived from an EMBL/GenBank/DDBJ whole genome shotgun (WGS) entry which is preliminary data.</text>
</comment>
<evidence type="ECO:0000313" key="2">
    <source>
        <dbReference type="EMBL" id="MDP9801118.1"/>
    </source>
</evidence>
<evidence type="ECO:0000313" key="3">
    <source>
        <dbReference type="Proteomes" id="UP001235966"/>
    </source>
</evidence>
<dbReference type="Gene3D" id="1.20.58.220">
    <property type="entry name" value="Phosphate transport system protein phou homolog 2, domain 2"/>
    <property type="match status" value="1"/>
</dbReference>
<keyword evidence="3" id="KW-1185">Reference proteome</keyword>
<sequence>MGMRLSHKDSVLDLIEAQSTHLGRATKVLTELAHAERSERESLYTQLHAVENDADAASHKVIQTINRSFVLPFDREDLFNLTSLIDDCVDMIDEAGGNMVLYKVDELPPDALKLIDILQKCADVTMTLLGKLEKIDEHMRAYWVEINQLENHGDTVYRNLISDLFADDDANMMAVMRMKFVVDRLESAIDRFENLAAVVETIAIKES</sequence>
<dbReference type="EMBL" id="JAUSQW010000001">
    <property type="protein sequence ID" value="MDP9801118.1"/>
    <property type="molecule type" value="Genomic_DNA"/>
</dbReference>